<dbReference type="Proteomes" id="UP001148662">
    <property type="component" value="Unassembled WGS sequence"/>
</dbReference>
<evidence type="ECO:0000313" key="1">
    <source>
        <dbReference type="EMBL" id="KAJ3524104.1"/>
    </source>
</evidence>
<reference evidence="1" key="1">
    <citation type="submission" date="2022-07" db="EMBL/GenBank/DDBJ databases">
        <title>Genome Sequence of Phlebia brevispora.</title>
        <authorList>
            <person name="Buettner E."/>
        </authorList>
    </citation>
    <scope>NUCLEOTIDE SEQUENCE</scope>
    <source>
        <strain evidence="1">MPL23</strain>
    </source>
</reference>
<name>A0ACC1RPL0_9APHY</name>
<organism evidence="1 2">
    <name type="scientific">Phlebia brevispora</name>
    <dbReference type="NCBI Taxonomy" id="194682"/>
    <lineage>
        <taxon>Eukaryota</taxon>
        <taxon>Fungi</taxon>
        <taxon>Dikarya</taxon>
        <taxon>Basidiomycota</taxon>
        <taxon>Agaricomycotina</taxon>
        <taxon>Agaricomycetes</taxon>
        <taxon>Polyporales</taxon>
        <taxon>Meruliaceae</taxon>
        <taxon>Phlebia</taxon>
    </lineage>
</organism>
<evidence type="ECO:0000313" key="2">
    <source>
        <dbReference type="Proteomes" id="UP001148662"/>
    </source>
</evidence>
<sequence length="285" mass="31166">MIMNDTLTEQETTFSGSLRTKFGASVVIFCISLFAVSFPSLSERVKYVRIPTIAFFLGKHFGTGVILSTAFVHLLADAFKSLQSEWTGLVVLVSLLAIFLVEYLSTAYVDYLHSYPSEPPSPADSETNTPAHSRPESLSSSRTPQENSTHILQYDSDASKQMQFSSPLPDDHAETPAGLETTPLTSSRSSFSKTYGTHDALPHQPPQPPTSTEAEHQAVVAFPQHSCQNTLESDDEIPTIALRSTVEPDDECTCKCRYHRRDAELIPASSPDLSKGDTILAAGDH</sequence>
<gene>
    <name evidence="1" type="ORF">NM688_g8619</name>
</gene>
<accession>A0ACC1RPL0</accession>
<protein>
    <submittedName>
        <fullName evidence="1">Uncharacterized protein</fullName>
    </submittedName>
</protein>
<proteinExistence type="predicted"/>
<comment type="caution">
    <text evidence="1">The sequence shown here is derived from an EMBL/GenBank/DDBJ whole genome shotgun (WGS) entry which is preliminary data.</text>
</comment>
<dbReference type="EMBL" id="JANHOG010002372">
    <property type="protein sequence ID" value="KAJ3524104.1"/>
    <property type="molecule type" value="Genomic_DNA"/>
</dbReference>
<keyword evidence="2" id="KW-1185">Reference proteome</keyword>